<gene>
    <name evidence="1" type="ORF">S01H1_59331</name>
</gene>
<accession>X0V7F8</accession>
<organism evidence="1">
    <name type="scientific">marine sediment metagenome</name>
    <dbReference type="NCBI Taxonomy" id="412755"/>
    <lineage>
        <taxon>unclassified sequences</taxon>
        <taxon>metagenomes</taxon>
        <taxon>ecological metagenomes</taxon>
    </lineage>
</organism>
<evidence type="ECO:0000313" key="1">
    <source>
        <dbReference type="EMBL" id="GAG14099.1"/>
    </source>
</evidence>
<name>X0V7F8_9ZZZZ</name>
<dbReference type="EMBL" id="BARS01038805">
    <property type="protein sequence ID" value="GAG14099.1"/>
    <property type="molecule type" value="Genomic_DNA"/>
</dbReference>
<protein>
    <recommendedName>
        <fullName evidence="2">HEPN domain-containing protein</fullName>
    </recommendedName>
</protein>
<comment type="caution">
    <text evidence="1">The sequence shown here is derived from an EMBL/GenBank/DDBJ whole genome shotgun (WGS) entry which is preliminary data.</text>
</comment>
<dbReference type="AlphaFoldDB" id="X0V7F8"/>
<sequence length="110" mass="12713">MKPKIYEEWEQVLSYLEKAEKLYEVGKIQEAENEANAAIMLGLQTIAILAKELEIPDLLVIFENACHDWCERTPAFGGKHYTPKENIEWVRSTLKKLSDELPPDTLRPLK</sequence>
<evidence type="ECO:0008006" key="2">
    <source>
        <dbReference type="Google" id="ProtNLM"/>
    </source>
</evidence>
<proteinExistence type="predicted"/>
<reference evidence="1" key="1">
    <citation type="journal article" date="2014" name="Front. Microbiol.">
        <title>High frequency of phylogenetically diverse reductive dehalogenase-homologous genes in deep subseafloor sedimentary metagenomes.</title>
        <authorList>
            <person name="Kawai M."/>
            <person name="Futagami T."/>
            <person name="Toyoda A."/>
            <person name="Takaki Y."/>
            <person name="Nishi S."/>
            <person name="Hori S."/>
            <person name="Arai W."/>
            <person name="Tsubouchi T."/>
            <person name="Morono Y."/>
            <person name="Uchiyama I."/>
            <person name="Ito T."/>
            <person name="Fujiyama A."/>
            <person name="Inagaki F."/>
            <person name="Takami H."/>
        </authorList>
    </citation>
    <scope>NUCLEOTIDE SEQUENCE</scope>
    <source>
        <strain evidence="1">Expedition CK06-06</strain>
    </source>
</reference>